<keyword evidence="3" id="KW-1185">Reference proteome</keyword>
<organism evidence="2 3">
    <name type="scientific">Paludibaculum fermentans</name>
    <dbReference type="NCBI Taxonomy" id="1473598"/>
    <lineage>
        <taxon>Bacteria</taxon>
        <taxon>Pseudomonadati</taxon>
        <taxon>Acidobacteriota</taxon>
        <taxon>Terriglobia</taxon>
        <taxon>Bryobacterales</taxon>
        <taxon>Bryobacteraceae</taxon>
        <taxon>Paludibaculum</taxon>
    </lineage>
</organism>
<evidence type="ECO:0000259" key="1">
    <source>
        <dbReference type="PROSITE" id="PS51671"/>
    </source>
</evidence>
<dbReference type="KEGG" id="pfer:IRI77_00630"/>
<evidence type="ECO:0000313" key="2">
    <source>
        <dbReference type="EMBL" id="QOY88504.1"/>
    </source>
</evidence>
<dbReference type="EMBL" id="CP063849">
    <property type="protein sequence ID" value="QOY88504.1"/>
    <property type="molecule type" value="Genomic_DNA"/>
</dbReference>
<dbReference type="SUPFAM" id="SSF55021">
    <property type="entry name" value="ACT-like"/>
    <property type="match status" value="1"/>
</dbReference>
<dbReference type="RefSeq" id="WP_194450166.1">
    <property type="nucleotide sequence ID" value="NZ_CP063849.1"/>
</dbReference>
<gene>
    <name evidence="2" type="ORF">IRI77_00630</name>
</gene>
<dbReference type="CDD" id="cd02116">
    <property type="entry name" value="ACT"/>
    <property type="match status" value="1"/>
</dbReference>
<dbReference type="InterPro" id="IPR045865">
    <property type="entry name" value="ACT-like_dom_sf"/>
</dbReference>
<evidence type="ECO:0000313" key="3">
    <source>
        <dbReference type="Proteomes" id="UP000593892"/>
    </source>
</evidence>
<proteinExistence type="predicted"/>
<sequence>MSDTVQQVEYFHISIPNKPGEAAHVLDVLSQAGVNMMGFCGFPRGARQSQLDFIAEDSSALRRAAESHGLALSDGKQAFVIRGKDRPGAIAAVLDALAQEKIKVTSIQAVSSGEGSYGALLWVRAPDVDRAAAALAALPAIANRGIVDIVDLASDESFPASDPPPWT</sequence>
<reference evidence="2 3" key="1">
    <citation type="submission" date="2020-10" db="EMBL/GenBank/DDBJ databases">
        <title>Complete genome sequence of Paludibaculum fermentans P105T, a facultatively anaerobic acidobacterium capable of dissimilatory Fe(III) reduction.</title>
        <authorList>
            <person name="Dedysh S.N."/>
            <person name="Beletsky A.V."/>
            <person name="Kulichevskaya I.S."/>
            <person name="Mardanov A.V."/>
            <person name="Ravin N.V."/>
        </authorList>
    </citation>
    <scope>NUCLEOTIDE SEQUENCE [LARGE SCALE GENOMIC DNA]</scope>
    <source>
        <strain evidence="2 3">P105</strain>
    </source>
</reference>
<name>A0A7S7NRU7_PALFE</name>
<dbReference type="AlphaFoldDB" id="A0A7S7NRU7"/>
<accession>A0A7S7NRU7</accession>
<feature type="domain" description="ACT" evidence="1">
    <location>
        <begin position="78"/>
        <end position="154"/>
    </location>
</feature>
<dbReference type="Gene3D" id="3.30.2130.10">
    <property type="entry name" value="VC0802-like"/>
    <property type="match status" value="1"/>
</dbReference>
<dbReference type="PROSITE" id="PS51671">
    <property type="entry name" value="ACT"/>
    <property type="match status" value="1"/>
</dbReference>
<dbReference type="Proteomes" id="UP000593892">
    <property type="component" value="Chromosome"/>
</dbReference>
<dbReference type="Pfam" id="PF01842">
    <property type="entry name" value="ACT"/>
    <property type="match status" value="1"/>
</dbReference>
<protein>
    <submittedName>
        <fullName evidence="2">ACT domain-containing protein</fullName>
    </submittedName>
</protein>
<dbReference type="InterPro" id="IPR002912">
    <property type="entry name" value="ACT_dom"/>
</dbReference>